<evidence type="ECO:0000256" key="1">
    <source>
        <dbReference type="SAM" id="MobiDB-lite"/>
    </source>
</evidence>
<evidence type="ECO:0000313" key="2">
    <source>
        <dbReference type="EMBL" id="RED34490.1"/>
    </source>
</evidence>
<sequence length="84" mass="9811">MHPRPSPTNLVPNSGKGISVKKRRNRTKQHLSLEQRLSEFSDRWKQEAEESGDREAQENWERRARSTQAALGMIAWLGSREVRR</sequence>
<reference evidence="2 5" key="2">
    <citation type="submission" date="2018-07" db="EMBL/GenBank/DDBJ databases">
        <title>Genomic Encyclopedia of Archaeal and Bacterial Type Strains, Phase II (KMG-II): from individual species to whole genera.</title>
        <authorList>
            <person name="Goeker M."/>
        </authorList>
    </citation>
    <scope>NUCLEOTIDE SEQUENCE [LARGE SCALE GENOMIC DNA]</scope>
    <source>
        <strain evidence="2 5">JA575</strain>
    </source>
</reference>
<dbReference type="Proteomes" id="UP000256343">
    <property type="component" value="Unassembled WGS sequence"/>
</dbReference>
<dbReference type="EMBL" id="QRDT01000010">
    <property type="protein sequence ID" value="RED34490.1"/>
    <property type="molecule type" value="Genomic_DNA"/>
</dbReference>
<evidence type="ECO:0000313" key="5">
    <source>
        <dbReference type="Proteomes" id="UP000256343"/>
    </source>
</evidence>
<dbReference type="EMBL" id="UFQQ01000010">
    <property type="protein sequence ID" value="SSW91159.1"/>
    <property type="molecule type" value="Genomic_DNA"/>
</dbReference>
<accession>A0A336JST5</accession>
<feature type="region of interest" description="Disordered" evidence="1">
    <location>
        <begin position="1"/>
        <end position="63"/>
    </location>
</feature>
<proteinExistence type="predicted"/>
<keyword evidence="5" id="KW-1185">Reference proteome</keyword>
<feature type="compositionally biased region" description="Basic residues" evidence="1">
    <location>
        <begin position="19"/>
        <end position="29"/>
    </location>
</feature>
<evidence type="ECO:0000313" key="4">
    <source>
        <dbReference type="Proteomes" id="UP000252631"/>
    </source>
</evidence>
<feature type="compositionally biased region" description="Basic and acidic residues" evidence="1">
    <location>
        <begin position="31"/>
        <end position="63"/>
    </location>
</feature>
<organism evidence="3 4">
    <name type="scientific">Rhodopseudomonas pentothenatexigens</name>
    <dbReference type="NCBI Taxonomy" id="999699"/>
    <lineage>
        <taxon>Bacteria</taxon>
        <taxon>Pseudomonadati</taxon>
        <taxon>Pseudomonadota</taxon>
        <taxon>Alphaproteobacteria</taxon>
        <taxon>Hyphomicrobiales</taxon>
        <taxon>Nitrobacteraceae</taxon>
        <taxon>Rhodopseudomonas</taxon>
    </lineage>
</organism>
<reference evidence="3 4" key="1">
    <citation type="submission" date="2017-08" db="EMBL/GenBank/DDBJ databases">
        <authorList>
            <person name="de Groot N.N."/>
        </authorList>
    </citation>
    <scope>NUCLEOTIDE SEQUENCE [LARGE SCALE GENOMIC DNA]</scope>
    <source>
        <strain evidence="3 4">JA575</strain>
    </source>
</reference>
<dbReference type="Proteomes" id="UP000252631">
    <property type="component" value="Unassembled WGS sequence"/>
</dbReference>
<name>A0A336JST5_9BRAD</name>
<gene>
    <name evidence="2" type="ORF">BJ125_110129</name>
    <name evidence="3" type="ORF">SAMN05892882_110129</name>
</gene>
<evidence type="ECO:0000313" key="3">
    <source>
        <dbReference type="EMBL" id="SSW91159.1"/>
    </source>
</evidence>
<protein>
    <submittedName>
        <fullName evidence="3">Uncharacterized protein</fullName>
    </submittedName>
</protein>
<dbReference type="AlphaFoldDB" id="A0A336JST5"/>